<dbReference type="PROSITE" id="PS50109">
    <property type="entry name" value="HIS_KIN"/>
    <property type="match status" value="1"/>
</dbReference>
<name>A1ATR2_PELPD</name>
<dbReference type="GO" id="GO:0004673">
    <property type="term" value="F:protein histidine kinase activity"/>
    <property type="evidence" value="ECO:0007669"/>
    <property type="project" value="UniProtKB-EC"/>
</dbReference>
<dbReference type="SMART" id="SM00387">
    <property type="entry name" value="HATPase_c"/>
    <property type="match status" value="1"/>
</dbReference>
<keyword evidence="6" id="KW-1185">Reference proteome</keyword>
<dbReference type="InterPro" id="IPR004358">
    <property type="entry name" value="Sig_transdc_His_kin-like_C"/>
</dbReference>
<gene>
    <name evidence="5" type="ordered locus">Ppro_3139</name>
</gene>
<dbReference type="Pfam" id="PF08668">
    <property type="entry name" value="HDOD"/>
    <property type="match status" value="1"/>
</dbReference>
<dbReference type="EC" id="2.7.13.3" evidence="2"/>
<dbReference type="eggNOG" id="COG1639">
    <property type="taxonomic scope" value="Bacteria"/>
</dbReference>
<dbReference type="Proteomes" id="UP000006732">
    <property type="component" value="Chromosome"/>
</dbReference>
<dbReference type="InterPro" id="IPR052340">
    <property type="entry name" value="RNase_Y/CdgJ"/>
</dbReference>
<sequence length="724" mass="79449">MLQIPAAILDSIESLHLPPIPQILLRFLHLTEDDRATLSDLAALVGQDPSLSARIFTVANSPALCHGRESKSLTQCLVTLGTRLSRTLAACLAVQRVFAPTIDKQQYSLTGFWSHSLRVAETSRAIADEINYIDPEEAYISGLLHDVGQLLLLGGMGKHYGALLAMSNDETELRDAELRVLHTDHAMIGAWLIDQWKLSSFMADAVLFHHSPPDAIVTADSLSQIVWSAHTFCNAPLSPESGQPLKTVEFDTINAILGISDQRLSALEQRCSERVALIAETLEIREAGIQKTLPAATTPLEATQQKQRTADPSLSLLEETVRDMALMHPLQQDLVSVDNESDLLLTVRESARILFGLGRTAFLLAQPDGKTLSGAPSHGQLAMLRQLEIPLDSGQSLAATSSRDRRSYCTFSSDLPAPISLVDVQISRILGSEGLLYVPLASRGRTIGVMVYGVSATQSGRVLEQLPWIDSFAQVAADSMGVWREMRTQEQRIETTLTARFERQTRRATHEAGNPLGIIKNYLSIISNKLSDRPEILQEMGILREEIDRVTAIMQRMNSLPDELPPADSLDINALIESMLALYGDTLFTERGIALEKSLDSRIRPTSIDRDSLKQILTNLWNNAADAMGTGDCFFIATHADVNQNGRPYVEISMTDTGPGLPADVMERLFQPLEPTRRPDHGGVGLSIVAGLVERMHGRITCQSRRGQGTTFSILLPHSGRDES</sequence>
<evidence type="ECO:0000313" key="5">
    <source>
        <dbReference type="EMBL" id="ABL00733.1"/>
    </source>
</evidence>
<organism evidence="5 6">
    <name type="scientific">Pelobacter propionicus (strain DSM 2379 / NBRC 103807 / OttBd1)</name>
    <dbReference type="NCBI Taxonomy" id="338966"/>
    <lineage>
        <taxon>Bacteria</taxon>
        <taxon>Pseudomonadati</taxon>
        <taxon>Thermodesulfobacteriota</taxon>
        <taxon>Desulfuromonadia</taxon>
        <taxon>Desulfuromonadales</taxon>
        <taxon>Desulfuromonadaceae</taxon>
        <taxon>Pelobacter</taxon>
    </lineage>
</organism>
<keyword evidence="5" id="KW-0418">Kinase</keyword>
<dbReference type="Pfam" id="PF02518">
    <property type="entry name" value="HATPase_c"/>
    <property type="match status" value="1"/>
</dbReference>
<dbReference type="Gene3D" id="1.10.287.130">
    <property type="match status" value="1"/>
</dbReference>
<protein>
    <recommendedName>
        <fullName evidence="2">histidine kinase</fullName>
        <ecNumber evidence="2">2.7.13.3</ecNumber>
    </recommendedName>
</protein>
<proteinExistence type="predicted"/>
<dbReference type="InterPro" id="IPR029016">
    <property type="entry name" value="GAF-like_dom_sf"/>
</dbReference>
<dbReference type="InterPro" id="IPR003607">
    <property type="entry name" value="HD/PDEase_dom"/>
</dbReference>
<dbReference type="PANTHER" id="PTHR33525:SF3">
    <property type="entry name" value="RIBONUCLEASE Y"/>
    <property type="match status" value="1"/>
</dbReference>
<dbReference type="InterPro" id="IPR005467">
    <property type="entry name" value="His_kinase_dom"/>
</dbReference>
<dbReference type="Gene3D" id="3.30.565.10">
    <property type="entry name" value="Histidine kinase-like ATPase, C-terminal domain"/>
    <property type="match status" value="1"/>
</dbReference>
<dbReference type="InterPro" id="IPR003594">
    <property type="entry name" value="HATPase_dom"/>
</dbReference>
<accession>A1ATR2</accession>
<dbReference type="Gene3D" id="1.10.3210.10">
    <property type="entry name" value="Hypothetical protein af1432"/>
    <property type="match status" value="1"/>
</dbReference>
<dbReference type="STRING" id="338966.Ppro_3139"/>
<feature type="domain" description="HDOD" evidence="4">
    <location>
        <begin position="17"/>
        <end position="212"/>
    </location>
</feature>
<evidence type="ECO:0000256" key="2">
    <source>
        <dbReference type="ARBA" id="ARBA00012438"/>
    </source>
</evidence>
<reference evidence="5 6" key="1">
    <citation type="submission" date="2006-10" db="EMBL/GenBank/DDBJ databases">
        <title>Complete sequence of chromosome of Pelobacter propionicus DSM 2379.</title>
        <authorList>
            <consortium name="US DOE Joint Genome Institute"/>
            <person name="Copeland A."/>
            <person name="Lucas S."/>
            <person name="Lapidus A."/>
            <person name="Barry K."/>
            <person name="Detter J.C."/>
            <person name="Glavina del Rio T."/>
            <person name="Hammon N."/>
            <person name="Israni S."/>
            <person name="Dalin E."/>
            <person name="Tice H."/>
            <person name="Pitluck S."/>
            <person name="Saunders E."/>
            <person name="Brettin T."/>
            <person name="Bruce D."/>
            <person name="Han C."/>
            <person name="Tapia R."/>
            <person name="Schmutz J."/>
            <person name="Larimer F."/>
            <person name="Land M."/>
            <person name="Hauser L."/>
            <person name="Kyrpides N."/>
            <person name="Kim E."/>
            <person name="Lovley D."/>
            <person name="Richardson P."/>
        </authorList>
    </citation>
    <scope>NUCLEOTIDE SEQUENCE [LARGE SCALE GENOMIC DNA]</scope>
    <source>
        <strain evidence="6">DSM 2379 / NBRC 103807 / OttBd1</strain>
    </source>
</reference>
<comment type="catalytic activity">
    <reaction evidence="1">
        <text>ATP + protein L-histidine = ADP + protein N-phospho-L-histidine.</text>
        <dbReference type="EC" id="2.7.13.3"/>
    </reaction>
</comment>
<dbReference type="HOGENOM" id="CLU_023354_0_0_7"/>
<evidence type="ECO:0000259" key="4">
    <source>
        <dbReference type="PROSITE" id="PS51833"/>
    </source>
</evidence>
<evidence type="ECO:0000259" key="3">
    <source>
        <dbReference type="PROSITE" id="PS50109"/>
    </source>
</evidence>
<dbReference type="AlphaFoldDB" id="A1ATR2"/>
<dbReference type="InterPro" id="IPR013976">
    <property type="entry name" value="HDOD"/>
</dbReference>
<dbReference type="PANTHER" id="PTHR33525">
    <property type="match status" value="1"/>
</dbReference>
<evidence type="ECO:0000313" key="6">
    <source>
        <dbReference type="Proteomes" id="UP000006732"/>
    </source>
</evidence>
<dbReference type="SUPFAM" id="SSF55781">
    <property type="entry name" value="GAF domain-like"/>
    <property type="match status" value="1"/>
</dbReference>
<dbReference type="PRINTS" id="PR00344">
    <property type="entry name" value="BCTRLSENSOR"/>
</dbReference>
<dbReference type="CDD" id="cd00077">
    <property type="entry name" value="HDc"/>
    <property type="match status" value="1"/>
</dbReference>
<dbReference type="PROSITE" id="PS51833">
    <property type="entry name" value="HDOD"/>
    <property type="match status" value="1"/>
</dbReference>
<dbReference type="SUPFAM" id="SSF55874">
    <property type="entry name" value="ATPase domain of HSP90 chaperone/DNA topoisomerase II/histidine kinase"/>
    <property type="match status" value="1"/>
</dbReference>
<dbReference type="OrthoDB" id="9797768at2"/>
<dbReference type="Gene3D" id="3.30.450.40">
    <property type="match status" value="1"/>
</dbReference>
<evidence type="ECO:0000256" key="1">
    <source>
        <dbReference type="ARBA" id="ARBA00000085"/>
    </source>
</evidence>
<dbReference type="InterPro" id="IPR036890">
    <property type="entry name" value="HATPase_C_sf"/>
</dbReference>
<dbReference type="eggNOG" id="COG3852">
    <property type="taxonomic scope" value="Bacteria"/>
</dbReference>
<feature type="domain" description="Histidine kinase" evidence="3">
    <location>
        <begin position="507"/>
        <end position="720"/>
    </location>
</feature>
<dbReference type="SUPFAM" id="SSF109604">
    <property type="entry name" value="HD-domain/PDEase-like"/>
    <property type="match status" value="1"/>
</dbReference>
<keyword evidence="5" id="KW-0808">Transferase</keyword>
<dbReference type="EMBL" id="CP000482">
    <property type="protein sequence ID" value="ABL00733.1"/>
    <property type="molecule type" value="Genomic_DNA"/>
</dbReference>
<dbReference type="KEGG" id="ppd:Ppro_3139"/>